<sequence length="390" mass="44905">MNFTKTLLLTIMFLVSVNALALDKKTLEKFSQYDNNSEFVIIYDDVEAILKASVLYMGNSTRQKAKKSKASIGTRFRNKVKALTDLEGNRFHYEAFDTPEKIQLMTNVRKSLESLPSNSPLHFFSKDEQLAYWLNLYNVSLLEQLLLIYPRRNLESLTEKGQLFDQKNLLVDNEKLSLNDIKSIVIHNFGYDPLLIYGFHQGYIASPDIRREPYTGKRVWKILERNANLFINSNRGTFSDGSKTFRVSKLYEQNKAFFKDFDEDLRDHLKKYLNRSYKSKLLATDEIKTNTTNWKIADLYGTERKYGGSVSTSSAALIDAFVAKGPDGIKENVSFTNSGYMNSNITNFSPLKGRFSEAQIQKMKTMMKLQEIRKGTVTITDEEESESQEK</sequence>
<reference evidence="3 4" key="1">
    <citation type="submission" date="2023-09" db="EMBL/GenBank/DDBJ databases">
        <authorList>
            <person name="Rey-Velasco X."/>
        </authorList>
    </citation>
    <scope>NUCLEOTIDE SEQUENCE [LARGE SCALE GENOMIC DNA]</scope>
    <source>
        <strain evidence="3 4">W431</strain>
    </source>
</reference>
<name>A0ABU3A2I2_9GAMM</name>
<comment type="caution">
    <text evidence="3">The sequence shown here is derived from an EMBL/GenBank/DDBJ whole genome shotgun (WGS) entry which is preliminary data.</text>
</comment>
<gene>
    <name evidence="3" type="ORF">RM573_11245</name>
</gene>
<dbReference type="InterPro" id="IPR006869">
    <property type="entry name" value="DUF547"/>
</dbReference>
<feature type="domain" description="DUF547" evidence="2">
    <location>
        <begin position="124"/>
        <end position="231"/>
    </location>
</feature>
<keyword evidence="1" id="KW-0732">Signal</keyword>
<accession>A0ABU3A2I2</accession>
<evidence type="ECO:0000259" key="2">
    <source>
        <dbReference type="Pfam" id="PF04784"/>
    </source>
</evidence>
<dbReference type="Proteomes" id="UP001266357">
    <property type="component" value="Unassembled WGS sequence"/>
</dbReference>
<evidence type="ECO:0000313" key="3">
    <source>
        <dbReference type="EMBL" id="MDT0604169.1"/>
    </source>
</evidence>
<dbReference type="Pfam" id="PF04784">
    <property type="entry name" value="DUF547"/>
    <property type="match status" value="1"/>
</dbReference>
<feature type="chain" id="PRO_5045253223" evidence="1">
    <location>
        <begin position="22"/>
        <end position="390"/>
    </location>
</feature>
<protein>
    <submittedName>
        <fullName evidence="3">DUF547 domain-containing protein</fullName>
    </submittedName>
</protein>
<dbReference type="RefSeq" id="WP_311581708.1">
    <property type="nucleotide sequence ID" value="NZ_JAVRIF010000005.1"/>
</dbReference>
<dbReference type="EMBL" id="JAVRIF010000005">
    <property type="protein sequence ID" value="MDT0604169.1"/>
    <property type="molecule type" value="Genomic_DNA"/>
</dbReference>
<proteinExistence type="predicted"/>
<evidence type="ECO:0000256" key="1">
    <source>
        <dbReference type="SAM" id="SignalP"/>
    </source>
</evidence>
<evidence type="ECO:0000313" key="4">
    <source>
        <dbReference type="Proteomes" id="UP001266357"/>
    </source>
</evidence>
<feature type="signal peptide" evidence="1">
    <location>
        <begin position="1"/>
        <end position="21"/>
    </location>
</feature>
<keyword evidence="4" id="KW-1185">Reference proteome</keyword>
<organism evidence="3 4">
    <name type="scientific">Thalassotalea castellviae</name>
    <dbReference type="NCBI Taxonomy" id="3075612"/>
    <lineage>
        <taxon>Bacteria</taxon>
        <taxon>Pseudomonadati</taxon>
        <taxon>Pseudomonadota</taxon>
        <taxon>Gammaproteobacteria</taxon>
        <taxon>Alteromonadales</taxon>
        <taxon>Colwelliaceae</taxon>
        <taxon>Thalassotalea</taxon>
    </lineage>
</organism>